<name>A0AAV5R2T3_PICKL</name>
<evidence type="ECO:0000256" key="1">
    <source>
        <dbReference type="ARBA" id="ARBA00022737"/>
    </source>
</evidence>
<dbReference type="InterPro" id="IPR036770">
    <property type="entry name" value="Ankyrin_rpt-contain_sf"/>
</dbReference>
<evidence type="ECO:0000313" key="5">
    <source>
        <dbReference type="EMBL" id="GMM45585.1"/>
    </source>
</evidence>
<feature type="repeat" description="ANK" evidence="3">
    <location>
        <begin position="34"/>
        <end position="66"/>
    </location>
</feature>
<accession>A0AAV5R2T3</accession>
<dbReference type="InterPro" id="IPR002110">
    <property type="entry name" value="Ankyrin_rpt"/>
</dbReference>
<evidence type="ECO:0000256" key="4">
    <source>
        <dbReference type="SAM" id="MobiDB-lite"/>
    </source>
</evidence>
<dbReference type="SMART" id="SM00248">
    <property type="entry name" value="ANK"/>
    <property type="match status" value="2"/>
</dbReference>
<organism evidence="5 6">
    <name type="scientific">Pichia kluyveri</name>
    <name type="common">Yeast</name>
    <dbReference type="NCBI Taxonomy" id="36015"/>
    <lineage>
        <taxon>Eukaryota</taxon>
        <taxon>Fungi</taxon>
        <taxon>Dikarya</taxon>
        <taxon>Ascomycota</taxon>
        <taxon>Saccharomycotina</taxon>
        <taxon>Pichiomycetes</taxon>
        <taxon>Pichiales</taxon>
        <taxon>Pichiaceae</taxon>
        <taxon>Pichia</taxon>
    </lineage>
</organism>
<dbReference type="Pfam" id="PF12796">
    <property type="entry name" value="Ank_2"/>
    <property type="match status" value="1"/>
</dbReference>
<sequence>MSGNIWVAAADGRLDIVEKLISLGENTANSRDPNGFTPIHAAASYGHINIIEYLINNGGDINIQDNDGDTPLHHCENLEIIKLLINKYNADYKIKNNEGLNVKEYFIDEGEFPDIIAFLQSLDGESGSNTNDNNTSVINQGQDRLVLPNGEEIKAFLSDNIDSITGNVDDVNDNTPEMIERRKEVERILSNTDLSEIERDEQLRNYVLNIVSSNMGKLRDDLSGEGVDNGDNGSNKRRH</sequence>
<keyword evidence="6" id="KW-1185">Reference proteome</keyword>
<reference evidence="5 6" key="1">
    <citation type="journal article" date="2023" name="Elife">
        <title>Identification of key yeast species and microbe-microbe interactions impacting larval growth of Drosophila in the wild.</title>
        <authorList>
            <person name="Mure A."/>
            <person name="Sugiura Y."/>
            <person name="Maeda R."/>
            <person name="Honda K."/>
            <person name="Sakurai N."/>
            <person name="Takahashi Y."/>
            <person name="Watada M."/>
            <person name="Katoh T."/>
            <person name="Gotoh A."/>
            <person name="Gotoh Y."/>
            <person name="Taniguchi I."/>
            <person name="Nakamura K."/>
            <person name="Hayashi T."/>
            <person name="Katayama T."/>
            <person name="Uemura T."/>
            <person name="Hattori Y."/>
        </authorList>
    </citation>
    <scope>NUCLEOTIDE SEQUENCE [LARGE SCALE GENOMIC DNA]</scope>
    <source>
        <strain evidence="5 6">PK-24</strain>
    </source>
</reference>
<dbReference type="PROSITE" id="PS50088">
    <property type="entry name" value="ANK_REPEAT"/>
    <property type="match status" value="1"/>
</dbReference>
<dbReference type="Proteomes" id="UP001378960">
    <property type="component" value="Unassembled WGS sequence"/>
</dbReference>
<keyword evidence="1" id="KW-0677">Repeat</keyword>
<dbReference type="PANTHER" id="PTHR24171">
    <property type="entry name" value="ANKYRIN REPEAT DOMAIN-CONTAINING PROTEIN 39-RELATED"/>
    <property type="match status" value="1"/>
</dbReference>
<evidence type="ECO:0008006" key="7">
    <source>
        <dbReference type="Google" id="ProtNLM"/>
    </source>
</evidence>
<evidence type="ECO:0000256" key="2">
    <source>
        <dbReference type="ARBA" id="ARBA00023043"/>
    </source>
</evidence>
<dbReference type="SUPFAM" id="SSF48403">
    <property type="entry name" value="Ankyrin repeat"/>
    <property type="match status" value="1"/>
</dbReference>
<proteinExistence type="predicted"/>
<dbReference type="PROSITE" id="PS50297">
    <property type="entry name" value="ANK_REP_REGION"/>
    <property type="match status" value="1"/>
</dbReference>
<gene>
    <name evidence="5" type="ORF">DAPK24_021600</name>
</gene>
<evidence type="ECO:0000313" key="6">
    <source>
        <dbReference type="Proteomes" id="UP001378960"/>
    </source>
</evidence>
<dbReference type="Gene3D" id="1.25.40.20">
    <property type="entry name" value="Ankyrin repeat-containing domain"/>
    <property type="match status" value="1"/>
</dbReference>
<feature type="region of interest" description="Disordered" evidence="4">
    <location>
        <begin position="218"/>
        <end position="239"/>
    </location>
</feature>
<evidence type="ECO:0000256" key="3">
    <source>
        <dbReference type="PROSITE-ProRule" id="PRU00023"/>
    </source>
</evidence>
<comment type="caution">
    <text evidence="5">The sequence shown here is derived from an EMBL/GenBank/DDBJ whole genome shotgun (WGS) entry which is preliminary data.</text>
</comment>
<dbReference type="EMBL" id="BTGB01000002">
    <property type="protein sequence ID" value="GMM45585.1"/>
    <property type="molecule type" value="Genomic_DNA"/>
</dbReference>
<protein>
    <recommendedName>
        <fullName evidence="7">Ankyrin repeat-containing protein</fullName>
    </recommendedName>
</protein>
<dbReference type="AlphaFoldDB" id="A0AAV5R2T3"/>
<keyword evidence="2 3" id="KW-0040">ANK repeat</keyword>